<dbReference type="OrthoDB" id="1539250at2759"/>
<dbReference type="RefSeq" id="XP_006864377.1">
    <property type="nucleotide sequence ID" value="XM_006864315.1"/>
</dbReference>
<name>A0A9B0WRB3_CHRAS</name>
<evidence type="ECO:0000256" key="5">
    <source>
        <dbReference type="ARBA" id="ARBA00035219"/>
    </source>
</evidence>
<evidence type="ECO:0000256" key="1">
    <source>
        <dbReference type="ARBA" id="ARBA00008427"/>
    </source>
</evidence>
<keyword evidence="3" id="KW-0689">Ribosomal protein</keyword>
<comment type="subunit">
    <text evidence="2">Component of the large ribosomal subunit.</text>
</comment>
<dbReference type="FunFam" id="2.30.30.70:FF:000001">
    <property type="entry name" value="60S ribosomal protein L21"/>
    <property type="match status" value="1"/>
</dbReference>
<keyword evidence="4" id="KW-0687">Ribonucleoprotein</keyword>
<dbReference type="SUPFAM" id="SSF50104">
    <property type="entry name" value="Translation proteins SH3-like domain"/>
    <property type="match status" value="1"/>
</dbReference>
<dbReference type="InterPro" id="IPR008991">
    <property type="entry name" value="Translation_prot_SH3-like_sf"/>
</dbReference>
<protein>
    <recommendedName>
        <fullName evidence="5">Large ribosomal subunit protein eL21</fullName>
    </recommendedName>
    <alternativeName>
        <fullName evidence="6">60S ribosomal protein L21</fullName>
    </alternativeName>
</protein>
<sequence length="126" mass="14802">MKIYKKDDIVDKTGMDTIQKGMPHKCYHSKTRRVYNVTQHAVGISVNKQVKCNILTKRIHVCIEHIKYSKGCYTLLKQVKENDQKKKESKEEVTWVHLTHQSVSHRKAHFVSTNRKDPELLEPTPY</sequence>
<dbReference type="AlphaFoldDB" id="A0A9B0WRB3"/>
<comment type="similarity">
    <text evidence="1">Belongs to the eukaryotic ribosomal protein eL21 family.</text>
</comment>
<dbReference type="Proteomes" id="UP000504623">
    <property type="component" value="Unplaced"/>
</dbReference>
<dbReference type="InterPro" id="IPR001147">
    <property type="entry name" value="Ribosomal_eL21"/>
</dbReference>
<dbReference type="Pfam" id="PF01157">
    <property type="entry name" value="Ribosomal_L21e"/>
    <property type="match status" value="1"/>
</dbReference>
<keyword evidence="8" id="KW-1185">Reference proteome</keyword>
<feature type="region of interest" description="Disordered" evidence="7">
    <location>
        <begin position="102"/>
        <end position="126"/>
    </location>
</feature>
<dbReference type="GO" id="GO:0003735">
    <property type="term" value="F:structural constituent of ribosome"/>
    <property type="evidence" value="ECO:0007669"/>
    <property type="project" value="InterPro"/>
</dbReference>
<dbReference type="GO" id="GO:0006412">
    <property type="term" value="P:translation"/>
    <property type="evidence" value="ECO:0007669"/>
    <property type="project" value="InterPro"/>
</dbReference>
<dbReference type="PANTHER" id="PTHR20981">
    <property type="entry name" value="60S RIBOSOMAL PROTEIN L21"/>
    <property type="match status" value="1"/>
</dbReference>
<dbReference type="FunFam" id="6.10.250.3260:FF:000001">
    <property type="entry name" value="60S ribosomal protein L21"/>
    <property type="match status" value="1"/>
</dbReference>
<proteinExistence type="inferred from homology"/>
<evidence type="ECO:0000313" key="9">
    <source>
        <dbReference type="RefSeq" id="XP_006864377.1"/>
    </source>
</evidence>
<evidence type="ECO:0000256" key="3">
    <source>
        <dbReference type="ARBA" id="ARBA00022980"/>
    </source>
</evidence>
<evidence type="ECO:0000256" key="2">
    <source>
        <dbReference type="ARBA" id="ARBA00011133"/>
    </source>
</evidence>
<accession>A0A9B0WRB3</accession>
<organism evidence="8 9">
    <name type="scientific">Chrysochloris asiatica</name>
    <name type="common">Cape golden mole</name>
    <dbReference type="NCBI Taxonomy" id="185453"/>
    <lineage>
        <taxon>Eukaryota</taxon>
        <taxon>Metazoa</taxon>
        <taxon>Chordata</taxon>
        <taxon>Craniata</taxon>
        <taxon>Vertebrata</taxon>
        <taxon>Euteleostomi</taxon>
        <taxon>Mammalia</taxon>
        <taxon>Eutheria</taxon>
        <taxon>Afrotheria</taxon>
        <taxon>Chrysochloridae</taxon>
        <taxon>Chrysochlorinae</taxon>
        <taxon>Chrysochloris</taxon>
    </lineage>
</organism>
<dbReference type="GO" id="GO:0022625">
    <property type="term" value="C:cytosolic large ribosomal subunit"/>
    <property type="evidence" value="ECO:0007669"/>
    <property type="project" value="UniProtKB-ARBA"/>
</dbReference>
<dbReference type="Gene3D" id="2.30.30.70">
    <property type="entry name" value="Ribosomal protein L21"/>
    <property type="match status" value="1"/>
</dbReference>
<evidence type="ECO:0000313" key="8">
    <source>
        <dbReference type="Proteomes" id="UP000504623"/>
    </source>
</evidence>
<dbReference type="InterPro" id="IPR036948">
    <property type="entry name" value="Ribosomal_eL21_sf"/>
</dbReference>
<dbReference type="GeneID" id="102812662"/>
<dbReference type="Gene3D" id="6.10.250.3260">
    <property type="match status" value="1"/>
</dbReference>
<reference evidence="9" key="1">
    <citation type="submission" date="2025-08" db="UniProtKB">
        <authorList>
            <consortium name="RefSeq"/>
        </authorList>
    </citation>
    <scope>IDENTIFICATION</scope>
    <source>
        <tissue evidence="9">Spleen</tissue>
    </source>
</reference>
<evidence type="ECO:0000256" key="4">
    <source>
        <dbReference type="ARBA" id="ARBA00023274"/>
    </source>
</evidence>
<evidence type="ECO:0000256" key="7">
    <source>
        <dbReference type="SAM" id="MobiDB-lite"/>
    </source>
</evidence>
<gene>
    <name evidence="9" type="primary">LOC102812662</name>
</gene>
<evidence type="ECO:0000256" key="6">
    <source>
        <dbReference type="ARBA" id="ARBA00035327"/>
    </source>
</evidence>